<keyword evidence="3" id="KW-1185">Reference proteome</keyword>
<dbReference type="GO" id="GO:0046677">
    <property type="term" value="P:response to antibiotic"/>
    <property type="evidence" value="ECO:0007669"/>
    <property type="project" value="InterPro"/>
</dbReference>
<dbReference type="Pfam" id="PF13354">
    <property type="entry name" value="Beta-lactamase2"/>
    <property type="match status" value="1"/>
</dbReference>
<dbReference type="OrthoDB" id="9775096at2"/>
<dbReference type="Proteomes" id="UP000288669">
    <property type="component" value="Unassembled WGS sequence"/>
</dbReference>
<comment type="caution">
    <text evidence="2">The sequence shown here is derived from an EMBL/GenBank/DDBJ whole genome shotgun (WGS) entry which is preliminary data.</text>
</comment>
<dbReference type="InterPro" id="IPR012338">
    <property type="entry name" value="Beta-lactam/transpept-like"/>
</dbReference>
<dbReference type="SUPFAM" id="SSF56601">
    <property type="entry name" value="beta-lactamase/transpeptidase-like"/>
    <property type="match status" value="1"/>
</dbReference>
<evidence type="ECO:0000313" key="2">
    <source>
        <dbReference type="EMBL" id="RSU08083.1"/>
    </source>
</evidence>
<dbReference type="EMBL" id="NGJZ01000001">
    <property type="protein sequence ID" value="RSU08083.1"/>
    <property type="molecule type" value="Genomic_DNA"/>
</dbReference>
<dbReference type="AlphaFoldDB" id="A0A430AJ91"/>
<dbReference type="RefSeq" id="WP_126822331.1">
    <property type="nucleotide sequence ID" value="NZ_JBHLWU010000001.1"/>
</dbReference>
<dbReference type="PANTHER" id="PTHR35333">
    <property type="entry name" value="BETA-LACTAMASE"/>
    <property type="match status" value="1"/>
</dbReference>
<dbReference type="Gene3D" id="3.40.710.10">
    <property type="entry name" value="DD-peptidase/beta-lactamase superfamily"/>
    <property type="match status" value="1"/>
</dbReference>
<dbReference type="PANTHER" id="PTHR35333:SF3">
    <property type="entry name" value="BETA-LACTAMASE-TYPE TRANSPEPTIDASE FOLD CONTAINING PROTEIN"/>
    <property type="match status" value="1"/>
</dbReference>
<protein>
    <recommendedName>
        <fullName evidence="1">Beta-lactamase class A catalytic domain-containing protein</fullName>
    </recommendedName>
</protein>
<evidence type="ECO:0000313" key="3">
    <source>
        <dbReference type="Proteomes" id="UP000288669"/>
    </source>
</evidence>
<organism evidence="2 3">
    <name type="scientific">Vagococcus entomophilus</name>
    <dbReference type="NCBI Taxonomy" id="1160095"/>
    <lineage>
        <taxon>Bacteria</taxon>
        <taxon>Bacillati</taxon>
        <taxon>Bacillota</taxon>
        <taxon>Bacilli</taxon>
        <taxon>Lactobacillales</taxon>
        <taxon>Enterococcaceae</taxon>
        <taxon>Vagococcus</taxon>
    </lineage>
</organism>
<accession>A0A430AJ91</accession>
<dbReference type="InterPro" id="IPR000871">
    <property type="entry name" value="Beta-lactam_class-A"/>
</dbReference>
<name>A0A430AJ91_9ENTE</name>
<reference evidence="2 3" key="1">
    <citation type="submission" date="2017-05" db="EMBL/GenBank/DDBJ databases">
        <title>Vagococcus spp. assemblies.</title>
        <authorList>
            <person name="Gulvik C.A."/>
        </authorList>
    </citation>
    <scope>NUCLEOTIDE SEQUENCE [LARGE SCALE GENOMIC DNA]</scope>
    <source>
        <strain evidence="2 3">DSM 24756</strain>
    </source>
</reference>
<dbReference type="GO" id="GO:0030655">
    <property type="term" value="P:beta-lactam antibiotic catabolic process"/>
    <property type="evidence" value="ECO:0007669"/>
    <property type="project" value="InterPro"/>
</dbReference>
<dbReference type="InterPro" id="IPR045155">
    <property type="entry name" value="Beta-lactam_cat"/>
</dbReference>
<gene>
    <name evidence="2" type="ORF">CBF30_02230</name>
</gene>
<dbReference type="GO" id="GO:0008800">
    <property type="term" value="F:beta-lactamase activity"/>
    <property type="evidence" value="ECO:0007669"/>
    <property type="project" value="InterPro"/>
</dbReference>
<proteinExistence type="predicted"/>
<evidence type="ECO:0000259" key="1">
    <source>
        <dbReference type="Pfam" id="PF13354"/>
    </source>
</evidence>
<feature type="domain" description="Beta-lactamase class A catalytic" evidence="1">
    <location>
        <begin position="22"/>
        <end position="234"/>
    </location>
</feature>
<sequence>MDLERAMFELTKKYTAFFKPSYYIQTSDGAAFGLCEHELRWSASEIKLPIYLYYMEQVVKGNIDPTLNIRIPIDHVRITGSGVVHLLKEKSVFTIQELLQYMIAVSDNEATNQLIRYVGLTTIKAWAKKKHWGNEVLLKRYLMDYEANVANELSAYGGVGVLSEIIALGKRYPAYKEQIERPFLKQQLRSYLPGALDEREIKHLTMLNKTGEDPDVRHDIALFRYQAKEIYVATFTNQLIEEAKAIEWMQEVGKLVFHASSGLYIKKGNVSKDELLAE</sequence>